<comment type="caution">
    <text evidence="1">The sequence shown here is derived from an EMBL/GenBank/DDBJ whole genome shotgun (WGS) entry which is preliminary data.</text>
</comment>
<dbReference type="AlphaFoldDB" id="A0A016UN15"/>
<keyword evidence="2" id="KW-1185">Reference proteome</keyword>
<evidence type="ECO:0000313" key="1">
    <source>
        <dbReference type="EMBL" id="EYC16316.1"/>
    </source>
</evidence>
<dbReference type="Proteomes" id="UP000024635">
    <property type="component" value="Unassembled WGS sequence"/>
</dbReference>
<dbReference type="EMBL" id="JARK01001370">
    <property type="protein sequence ID" value="EYC16316.1"/>
    <property type="molecule type" value="Genomic_DNA"/>
</dbReference>
<name>A0A016UN15_9BILA</name>
<protein>
    <submittedName>
        <fullName evidence="1">Uncharacterized protein</fullName>
    </submittedName>
</protein>
<organism evidence="1 2">
    <name type="scientific">Ancylostoma ceylanicum</name>
    <dbReference type="NCBI Taxonomy" id="53326"/>
    <lineage>
        <taxon>Eukaryota</taxon>
        <taxon>Metazoa</taxon>
        <taxon>Ecdysozoa</taxon>
        <taxon>Nematoda</taxon>
        <taxon>Chromadorea</taxon>
        <taxon>Rhabditida</taxon>
        <taxon>Rhabditina</taxon>
        <taxon>Rhabditomorpha</taxon>
        <taxon>Strongyloidea</taxon>
        <taxon>Ancylostomatidae</taxon>
        <taxon>Ancylostomatinae</taxon>
        <taxon>Ancylostoma</taxon>
    </lineage>
</organism>
<reference evidence="2" key="1">
    <citation type="journal article" date="2015" name="Nat. Genet.">
        <title>The genome and transcriptome of the zoonotic hookworm Ancylostoma ceylanicum identify infection-specific gene families.</title>
        <authorList>
            <person name="Schwarz E.M."/>
            <person name="Hu Y."/>
            <person name="Antoshechkin I."/>
            <person name="Miller M.M."/>
            <person name="Sternberg P.W."/>
            <person name="Aroian R.V."/>
        </authorList>
    </citation>
    <scope>NUCLEOTIDE SEQUENCE</scope>
    <source>
        <strain evidence="2">HY135</strain>
    </source>
</reference>
<evidence type="ECO:0000313" key="2">
    <source>
        <dbReference type="Proteomes" id="UP000024635"/>
    </source>
</evidence>
<sequence>MNNTVAYLYSTDGEATDKIQRKRWTDQRLAVGPTAPRDTMPMEMLQLQTQTRNDCTVEASSLTTSALRIDKAFLFWFQFSLAFVVDPTSEHVFSLNRGFRLVLLLSRNCTMAFRRSALSLCISILEKPYDRAARTNRASRQ</sequence>
<proteinExistence type="predicted"/>
<accession>A0A016UN15</accession>
<gene>
    <name evidence="1" type="primary">Acey_s0034.g2926</name>
    <name evidence="1" type="ORF">Y032_0034g2926</name>
</gene>